<dbReference type="InterPro" id="IPR015915">
    <property type="entry name" value="Kelch-typ_b-propeller"/>
</dbReference>
<evidence type="ECO:0000313" key="1">
    <source>
        <dbReference type="EMBL" id="GIY14469.1"/>
    </source>
</evidence>
<reference evidence="1 2" key="1">
    <citation type="submission" date="2021-06" db="EMBL/GenBank/DDBJ databases">
        <title>Caerostris extrusa draft genome.</title>
        <authorList>
            <person name="Kono N."/>
            <person name="Arakawa K."/>
        </authorList>
    </citation>
    <scope>NUCLEOTIDE SEQUENCE [LARGE SCALE GENOMIC DNA]</scope>
</reference>
<protein>
    <submittedName>
        <fullName evidence="1">Alpha-scruin</fullName>
    </submittedName>
</protein>
<name>A0AAV4R1H4_CAEEX</name>
<gene>
    <name evidence="1" type="primary">SCRA_6</name>
    <name evidence="1" type="ORF">CEXT_725021</name>
</gene>
<dbReference type="AlphaFoldDB" id="A0AAV4R1H4"/>
<sequence>MFGDYFTSGRPGSLVPVEGIRDSQKYTSVLQHDLALCHTSKLTTKCLQEKQFTILGGPGSFLDVNPIENFILSSIEKYNERDDTWEEFMVSLPEPRMAMGVKTWRDILWIAGGLTSVNGNVAIVDSVWCFDNTLGTWFRRPRLPKPLAFTTLLSDGGELMCIGGAIRVKDGDEYILQSVDTVYRLDESKEPRWKKEVKMPSSCHKRHGNLYVLGGFSTKAMEQMKSTTYFERKKQKWLPLVDLPETSAGFVVAVCKHIKYRK</sequence>
<organism evidence="1 2">
    <name type="scientific">Caerostris extrusa</name>
    <name type="common">Bark spider</name>
    <name type="synonym">Caerostris bankana</name>
    <dbReference type="NCBI Taxonomy" id="172846"/>
    <lineage>
        <taxon>Eukaryota</taxon>
        <taxon>Metazoa</taxon>
        <taxon>Ecdysozoa</taxon>
        <taxon>Arthropoda</taxon>
        <taxon>Chelicerata</taxon>
        <taxon>Arachnida</taxon>
        <taxon>Araneae</taxon>
        <taxon>Araneomorphae</taxon>
        <taxon>Entelegynae</taxon>
        <taxon>Araneoidea</taxon>
        <taxon>Araneidae</taxon>
        <taxon>Caerostris</taxon>
    </lineage>
</organism>
<dbReference type="PANTHER" id="PTHR46375:SF3">
    <property type="entry name" value="KELCH REPEAT AND BTB DOMAIN-CONTAINING PROTEIN 13"/>
    <property type="match status" value="1"/>
</dbReference>
<comment type="caution">
    <text evidence="1">The sequence shown here is derived from an EMBL/GenBank/DDBJ whole genome shotgun (WGS) entry which is preliminary data.</text>
</comment>
<dbReference type="SUPFAM" id="SSF117281">
    <property type="entry name" value="Kelch motif"/>
    <property type="match status" value="1"/>
</dbReference>
<dbReference type="EMBL" id="BPLR01007089">
    <property type="protein sequence ID" value="GIY14469.1"/>
    <property type="molecule type" value="Genomic_DNA"/>
</dbReference>
<evidence type="ECO:0000313" key="2">
    <source>
        <dbReference type="Proteomes" id="UP001054945"/>
    </source>
</evidence>
<accession>A0AAV4R1H4</accession>
<dbReference type="Proteomes" id="UP001054945">
    <property type="component" value="Unassembled WGS sequence"/>
</dbReference>
<proteinExistence type="predicted"/>
<dbReference type="Gene3D" id="2.120.10.80">
    <property type="entry name" value="Kelch-type beta propeller"/>
    <property type="match status" value="1"/>
</dbReference>
<dbReference type="PANTHER" id="PTHR46375">
    <property type="entry name" value="KELCH REPEAT AND BTB DOMAIN-CONTAINING PROTEIN 13-RELATED"/>
    <property type="match status" value="1"/>
</dbReference>
<keyword evidence="2" id="KW-1185">Reference proteome</keyword>
<dbReference type="InterPro" id="IPR052392">
    <property type="entry name" value="Kelch-BTB_domain-containing"/>
</dbReference>